<gene>
    <name evidence="2" type="ORF">CHIRRI_LOCUS9366</name>
</gene>
<reference evidence="2" key="1">
    <citation type="submission" date="2022-01" db="EMBL/GenBank/DDBJ databases">
        <authorList>
            <person name="King R."/>
        </authorList>
    </citation>
    <scope>NUCLEOTIDE SEQUENCE</scope>
</reference>
<dbReference type="Proteomes" id="UP001153620">
    <property type="component" value="Chromosome 3"/>
</dbReference>
<dbReference type="InterPro" id="IPR036691">
    <property type="entry name" value="Endo/exonu/phosph_ase_sf"/>
</dbReference>
<evidence type="ECO:0000313" key="3">
    <source>
        <dbReference type="Proteomes" id="UP001153620"/>
    </source>
</evidence>
<evidence type="ECO:0000256" key="1">
    <source>
        <dbReference type="SAM" id="Coils"/>
    </source>
</evidence>
<evidence type="ECO:0000313" key="2">
    <source>
        <dbReference type="EMBL" id="CAG9806511.1"/>
    </source>
</evidence>
<organism evidence="2 3">
    <name type="scientific">Chironomus riparius</name>
    <dbReference type="NCBI Taxonomy" id="315576"/>
    <lineage>
        <taxon>Eukaryota</taxon>
        <taxon>Metazoa</taxon>
        <taxon>Ecdysozoa</taxon>
        <taxon>Arthropoda</taxon>
        <taxon>Hexapoda</taxon>
        <taxon>Insecta</taxon>
        <taxon>Pterygota</taxon>
        <taxon>Neoptera</taxon>
        <taxon>Endopterygota</taxon>
        <taxon>Diptera</taxon>
        <taxon>Nematocera</taxon>
        <taxon>Chironomoidea</taxon>
        <taxon>Chironomidae</taxon>
        <taxon>Chironominae</taxon>
        <taxon>Chironomus</taxon>
    </lineage>
</organism>
<keyword evidence="1" id="KW-0175">Coiled coil</keyword>
<reference evidence="2" key="2">
    <citation type="submission" date="2022-10" db="EMBL/GenBank/DDBJ databases">
        <authorList>
            <consortium name="ENA_rothamsted_submissions"/>
            <consortium name="culmorum"/>
            <person name="King R."/>
        </authorList>
    </citation>
    <scope>NUCLEOTIDE SEQUENCE</scope>
</reference>
<keyword evidence="3" id="KW-1185">Reference proteome</keyword>
<proteinExistence type="predicted"/>
<name>A0A9N9RZH6_9DIPT</name>
<evidence type="ECO:0008006" key="4">
    <source>
        <dbReference type="Google" id="ProtNLM"/>
    </source>
</evidence>
<accession>A0A9N9RZH6</accession>
<dbReference type="SUPFAM" id="SSF56219">
    <property type="entry name" value="DNase I-like"/>
    <property type="match status" value="1"/>
</dbReference>
<dbReference type="AlphaFoldDB" id="A0A9N9RZH6"/>
<dbReference type="EMBL" id="OU895879">
    <property type="protein sequence ID" value="CAG9806511.1"/>
    <property type="molecule type" value="Genomic_DNA"/>
</dbReference>
<protein>
    <recommendedName>
        <fullName evidence="4">Endonuclease/exonuclease/phosphatase domain-containing protein</fullName>
    </recommendedName>
</protein>
<sequence length="303" mass="35306">MAHASENLKNIKIYYQNVEGLRTAHKQEQLKKSLKNCESINLIVFVETNFDKEIDTAEIFDKDFIVIRRDRQERAVRGHGGGLLVAYPKSSIIKSVKICDDISSCVDDKTQVEDLWLTINLTNGENLHLCIVYLRPQCKKEYFEQFFMKLKANFESRKSERFLIVGDFNFDDYRKLKQKVIVSKRKGSKLDVMDKCTQGLKQINRIHNKDDKVLDMIFTNIKGSVELSTYQLVKAQDKHPPLLVNLNLQKVEAKIDKNTRLEDELKSLKESFEKLKISHDEDIKELRNEIRILRGILDDEGIL</sequence>
<dbReference type="Gene3D" id="3.60.10.10">
    <property type="entry name" value="Endonuclease/exonuclease/phosphatase"/>
    <property type="match status" value="1"/>
</dbReference>
<feature type="coiled-coil region" evidence="1">
    <location>
        <begin position="251"/>
        <end position="289"/>
    </location>
</feature>
<dbReference type="OrthoDB" id="7765081at2759"/>